<gene>
    <name evidence="2" type="ORF">P7D69_19985</name>
</gene>
<comment type="caution">
    <text evidence="2">The sequence shown here is derived from an EMBL/GenBank/DDBJ whole genome shotgun (WGS) entry which is preliminary data.</text>
</comment>
<dbReference type="InterPro" id="IPR025580">
    <property type="entry name" value="Gp46"/>
</dbReference>
<dbReference type="EMBL" id="JARPXL010000037">
    <property type="protein sequence ID" value="MDT2546613.1"/>
    <property type="molecule type" value="Genomic_DNA"/>
</dbReference>
<feature type="region of interest" description="Disordered" evidence="1">
    <location>
        <begin position="17"/>
        <end position="54"/>
    </location>
</feature>
<dbReference type="AlphaFoldDB" id="A0AAW8TIG6"/>
<evidence type="ECO:0000256" key="1">
    <source>
        <dbReference type="SAM" id="MobiDB-lite"/>
    </source>
</evidence>
<feature type="compositionally biased region" description="Basic and acidic residues" evidence="1">
    <location>
        <begin position="24"/>
        <end position="54"/>
    </location>
</feature>
<evidence type="ECO:0000313" key="2">
    <source>
        <dbReference type="EMBL" id="MDT2546613.1"/>
    </source>
</evidence>
<organism evidence="2 3">
    <name type="scientific">Enterococcus raffinosus</name>
    <dbReference type="NCBI Taxonomy" id="71452"/>
    <lineage>
        <taxon>Bacteria</taxon>
        <taxon>Bacillati</taxon>
        <taxon>Bacillota</taxon>
        <taxon>Bacilli</taxon>
        <taxon>Lactobacillales</taxon>
        <taxon>Enterococcaceae</taxon>
        <taxon>Enterococcus</taxon>
    </lineage>
</organism>
<proteinExistence type="predicted"/>
<sequence length="212" mass="23666">MPTLFSKEKLFLPMNLQLFAEDPDGGKDTTPADKPMLPEDKPKDEDAGKTFSRDDVAKMIAAETSKAVTAAEEKWRDEKAQADKLAEMNDKDKADYERKQLEDKIAEYERKDNLAKMSDQASEMLSDKGATPTKEVLSLVVSEDAETTSSNVKTYLTAIELERESIKADLEKRLGGRIPLDGSSKDGVVGDYGKRLAQRTKTETKKSTYFKN</sequence>
<protein>
    <submittedName>
        <fullName evidence="2">DUF4355 domain-containing protein</fullName>
    </submittedName>
</protein>
<reference evidence="2" key="1">
    <citation type="submission" date="2023-03" db="EMBL/GenBank/DDBJ databases">
        <authorList>
            <person name="Shen W."/>
            <person name="Cai J."/>
        </authorList>
    </citation>
    <scope>NUCLEOTIDE SEQUENCE</scope>
    <source>
        <strain evidence="2">Y15</strain>
    </source>
</reference>
<feature type="region of interest" description="Disordered" evidence="1">
    <location>
        <begin position="66"/>
        <end position="96"/>
    </location>
</feature>
<evidence type="ECO:0000313" key="3">
    <source>
        <dbReference type="Proteomes" id="UP001254770"/>
    </source>
</evidence>
<accession>A0AAW8TIG6</accession>
<name>A0AAW8TIG6_9ENTE</name>
<dbReference type="RefSeq" id="WP_311816958.1">
    <property type="nucleotide sequence ID" value="NZ_JARPXG010000035.1"/>
</dbReference>
<dbReference type="Proteomes" id="UP001254770">
    <property type="component" value="Unassembled WGS sequence"/>
</dbReference>
<dbReference type="Pfam" id="PF14265">
    <property type="entry name" value="DUF4355"/>
    <property type="match status" value="1"/>
</dbReference>
<feature type="compositionally biased region" description="Basic and acidic residues" evidence="1">
    <location>
        <begin position="71"/>
        <end position="96"/>
    </location>
</feature>